<evidence type="ECO:0000256" key="3">
    <source>
        <dbReference type="ARBA" id="ARBA00012752"/>
    </source>
</evidence>
<comment type="similarity">
    <text evidence="2 11">Belongs to the glycosyl hydrolase 38 family.</text>
</comment>
<evidence type="ECO:0000256" key="11">
    <source>
        <dbReference type="RuleBase" id="RU361199"/>
    </source>
</evidence>
<evidence type="ECO:0000256" key="5">
    <source>
        <dbReference type="ARBA" id="ARBA00022729"/>
    </source>
</evidence>
<dbReference type="Pfam" id="PF17677">
    <property type="entry name" value="Glyco_hydro38C2"/>
    <property type="match status" value="1"/>
</dbReference>
<dbReference type="Pfam" id="PF07748">
    <property type="entry name" value="Glyco_hydro_38C"/>
    <property type="match status" value="1"/>
</dbReference>
<evidence type="ECO:0000256" key="7">
    <source>
        <dbReference type="ARBA" id="ARBA00022833"/>
    </source>
</evidence>
<dbReference type="InterPro" id="IPR050843">
    <property type="entry name" value="Glycosyl_Hydrlase_38"/>
</dbReference>
<dbReference type="GO" id="GO:0006013">
    <property type="term" value="P:mannose metabolic process"/>
    <property type="evidence" value="ECO:0007669"/>
    <property type="project" value="InterPro"/>
</dbReference>
<evidence type="ECO:0000259" key="12">
    <source>
        <dbReference type="SMART" id="SM00872"/>
    </source>
</evidence>
<dbReference type="InterPro" id="IPR015341">
    <property type="entry name" value="Glyco_hydro_38_cen"/>
</dbReference>
<feature type="domain" description="Glycoside hydrolase family 38 central" evidence="12">
    <location>
        <begin position="324"/>
        <end position="400"/>
    </location>
</feature>
<gene>
    <name evidence="13" type="ORF">TGEB3V08_LOCUS1923</name>
</gene>
<dbReference type="InterPro" id="IPR027291">
    <property type="entry name" value="Glyco_hydro_38_N_sf"/>
</dbReference>
<dbReference type="EMBL" id="OE839582">
    <property type="protein sequence ID" value="CAD7587759.1"/>
    <property type="molecule type" value="Genomic_DNA"/>
</dbReference>
<keyword evidence="7 11" id="KW-0862">Zinc</keyword>
<dbReference type="FunFam" id="1.20.1270.50:FF:000003">
    <property type="entry name" value="Alpha-mannosidase"/>
    <property type="match status" value="1"/>
</dbReference>
<evidence type="ECO:0000256" key="4">
    <source>
        <dbReference type="ARBA" id="ARBA00022723"/>
    </source>
</evidence>
<dbReference type="Pfam" id="PF01074">
    <property type="entry name" value="Glyco_hydro_38N"/>
    <property type="match status" value="3"/>
</dbReference>
<keyword evidence="8" id="KW-1015">Disulfide bond</keyword>
<dbReference type="Pfam" id="PF09261">
    <property type="entry name" value="Alpha-mann_mid"/>
    <property type="match status" value="1"/>
</dbReference>
<dbReference type="InterPro" id="IPR048534">
    <property type="entry name" value="Man2a1-like_dom"/>
</dbReference>
<dbReference type="Gene3D" id="1.20.1270.50">
    <property type="entry name" value="Glycoside hydrolase family 38, central domain"/>
    <property type="match status" value="2"/>
</dbReference>
<evidence type="ECO:0000256" key="1">
    <source>
        <dbReference type="ARBA" id="ARBA00000365"/>
    </source>
</evidence>
<dbReference type="Gene3D" id="2.60.40.1180">
    <property type="entry name" value="Golgi alpha-mannosidase II"/>
    <property type="match status" value="1"/>
</dbReference>
<dbReference type="FunFam" id="3.20.110.10:FF:000001">
    <property type="entry name" value="Alpha-mannosidase"/>
    <property type="match status" value="1"/>
</dbReference>
<dbReference type="SUPFAM" id="SSF88713">
    <property type="entry name" value="Glycoside hydrolase/deacetylase"/>
    <property type="match status" value="3"/>
</dbReference>
<dbReference type="Gene3D" id="2.70.98.30">
    <property type="entry name" value="Golgi alpha-mannosidase II, domain 4"/>
    <property type="match status" value="1"/>
</dbReference>
<dbReference type="InterPro" id="IPR011013">
    <property type="entry name" value="Gal_mutarotase_sf_dom"/>
</dbReference>
<accession>A0A7R9JR35</accession>
<dbReference type="Gene3D" id="3.20.110.10">
    <property type="entry name" value="Glycoside hydrolase 38, N terminal domain"/>
    <property type="match status" value="3"/>
</dbReference>
<dbReference type="SMART" id="SM00872">
    <property type="entry name" value="Alpha-mann_mid"/>
    <property type="match status" value="1"/>
</dbReference>
<evidence type="ECO:0000313" key="13">
    <source>
        <dbReference type="EMBL" id="CAD7587759.1"/>
    </source>
</evidence>
<dbReference type="GO" id="GO:0046872">
    <property type="term" value="F:metal ion binding"/>
    <property type="evidence" value="ECO:0007669"/>
    <property type="project" value="UniProtKB-KW"/>
</dbReference>
<name>A0A7R9JR35_TIMGE</name>
<dbReference type="SUPFAM" id="SSF88688">
    <property type="entry name" value="Families 57/38 glycoside transferase middle domain"/>
    <property type="match status" value="1"/>
</dbReference>
<keyword evidence="4 11" id="KW-0479">Metal-binding</keyword>
<evidence type="ECO:0000256" key="10">
    <source>
        <dbReference type="ARBA" id="ARBA00023295"/>
    </source>
</evidence>
<evidence type="ECO:0000256" key="2">
    <source>
        <dbReference type="ARBA" id="ARBA00009792"/>
    </source>
</evidence>
<dbReference type="GO" id="GO:0030246">
    <property type="term" value="F:carbohydrate binding"/>
    <property type="evidence" value="ECO:0007669"/>
    <property type="project" value="InterPro"/>
</dbReference>
<dbReference type="CDD" id="cd10810">
    <property type="entry name" value="GH38N_AMII_LAM_like"/>
    <property type="match status" value="1"/>
</dbReference>
<dbReference type="InterPro" id="IPR041147">
    <property type="entry name" value="GH38_C"/>
</dbReference>
<dbReference type="InterPro" id="IPR011682">
    <property type="entry name" value="Glyco_hydro_38_C"/>
</dbReference>
<dbReference type="Gene3D" id="2.60.40.1360">
    <property type="match status" value="1"/>
</dbReference>
<evidence type="ECO:0000256" key="9">
    <source>
        <dbReference type="ARBA" id="ARBA00023180"/>
    </source>
</evidence>
<comment type="cofactor">
    <cofactor evidence="11">
        <name>Zn(2+)</name>
        <dbReference type="ChEBI" id="CHEBI:29105"/>
    </cofactor>
    <text evidence="11">Binds 1 zinc ion per subunit.</text>
</comment>
<dbReference type="InterPro" id="IPR037094">
    <property type="entry name" value="Glyco_hydro_38_cen_sf"/>
</dbReference>
<evidence type="ECO:0000256" key="8">
    <source>
        <dbReference type="ARBA" id="ARBA00023157"/>
    </source>
</evidence>
<comment type="catalytic activity">
    <reaction evidence="1">
        <text>Hydrolysis of terminal, non-reducing alpha-D-mannose residues in alpha-D-mannosides.</text>
        <dbReference type="EC" id="3.2.1.24"/>
    </reaction>
</comment>
<dbReference type="GO" id="GO:0004559">
    <property type="term" value="F:alpha-mannosidase activity"/>
    <property type="evidence" value="ECO:0007669"/>
    <property type="project" value="UniProtKB-EC"/>
</dbReference>
<proteinExistence type="inferred from homology"/>
<organism evidence="13">
    <name type="scientific">Timema genevievae</name>
    <name type="common">Walking stick</name>
    <dbReference type="NCBI Taxonomy" id="629358"/>
    <lineage>
        <taxon>Eukaryota</taxon>
        <taxon>Metazoa</taxon>
        <taxon>Ecdysozoa</taxon>
        <taxon>Arthropoda</taxon>
        <taxon>Hexapoda</taxon>
        <taxon>Insecta</taxon>
        <taxon>Pterygota</taxon>
        <taxon>Neoptera</taxon>
        <taxon>Polyneoptera</taxon>
        <taxon>Phasmatodea</taxon>
        <taxon>Timematodea</taxon>
        <taxon>Timematoidea</taxon>
        <taxon>Timematidae</taxon>
        <taxon>Timema</taxon>
    </lineage>
</organism>
<dbReference type="InterPro" id="IPR011330">
    <property type="entry name" value="Glyco_hydro/deAcase_b/a-brl"/>
</dbReference>
<evidence type="ECO:0000256" key="6">
    <source>
        <dbReference type="ARBA" id="ARBA00022801"/>
    </source>
</evidence>
<sequence length="1114" mass="125849">MLNVHLIPHSHDDVGWLKTVDQYYYGKFSNIQSAGVQYIIDTVLQEVATDPSKRFIQVETAFFWKWWVEQDEDTRDLYKSLVNSGQIEMIGGGWSMNDEAATHYHSTIDNFAWGLRRLDEAFGACGRPRVGWQIDPFGHSRETASIMAQMGYDGLLFARLDYQDMQARVNTSTMEMVWEASANLGSSADLFTSIMYSFYGSPSGFCFDVGCNDEPIIDNVHSAEYNVDNRVKDFLSYVNDHASHFVTDNILIPMGGDFQYQDAHINYKNMDKLIRYVNALQANGSRVNVLYSTPSCYLKGLNDAKRTWSTKEDDFFPYGSSPNDYWTGYFTSRPTIKRFERVGNNFLQVCKQLSVLGNVTGEDNLSKLDDMRDAMGIMQHHDAVTGTEKQAVADDYARILTESISGCGEVTRAAINNLVGNNSNLELKSCLLLNISLCEETERSEDFLVTIYNPISHPVSQYVRLPVSGDSYIVTDSDGESVVSQLVPIPQSVLDIPYRNSSALNELVFRATDLPPLGFTSYHVTVSSSTGSSGTTRQSNDTNIGNTGISLEINATTGLVQSITNNGVSVAVQQDFLYYVGAIGNNTSSDTWASGAYIFRPDPQDSEPKRISEKLNILETFVAMKISSSLIPTGDLVEEIHQVFSDWTSQVIRVYKEESHVEFEWLVGPIPINDNKGKEPISRFTTSFATDKIFYTDSNGREMLRRERNHRPTWDVKLAEPAPGNYYPVTSKIVVRDENKGLELAVHRRLLSDDAKGVDEALNETAYGEGLIARGRHFVFAGEIAGSNNVSLAAQERLLAQRILLAPWIFISRGSSDQTRSVNRKQFVGLTRSLPENVQVLTLEPRDNRTVLFRLEHILERNEDSHLSQDVTVVLQDILVGLDITSVQETTLDGNKELSSLERLSWSSTDTRERPVIARKIEDPFTITLSPFQIRTFLFCTDTVPGMLNVHLIPHSHDDLGYRKTVDQYYYGKFSSIHKAGVQYIIDTVADVLSKDPKKRRRGLGWTWRGLIKVVLKRSERKEDIHCQVSSLRSFAVKDNEMSKRIAFFHDLLLIVETAFLWMWWQEQDEASRNLYRNLINSGQIELIGGGWVMNDEADSHYQATIDQFTWGLR</sequence>
<dbReference type="PANTHER" id="PTHR11607:SF3">
    <property type="entry name" value="LYSOSOMAL ALPHA-MANNOSIDASE"/>
    <property type="match status" value="1"/>
</dbReference>
<dbReference type="InterPro" id="IPR028995">
    <property type="entry name" value="Glyco_hydro_57/38_cen_sf"/>
</dbReference>
<dbReference type="InterPro" id="IPR000602">
    <property type="entry name" value="Glyco_hydro_38_N"/>
</dbReference>
<dbReference type="FunFam" id="2.60.40.1180:FF:000018">
    <property type="entry name" value="Alpha-mannosidase"/>
    <property type="match status" value="1"/>
</dbReference>
<dbReference type="FunFam" id="1.20.1270.50:FF:000002">
    <property type="entry name" value="Alpha-mannosidase"/>
    <property type="match status" value="1"/>
</dbReference>
<dbReference type="SUPFAM" id="SSF74650">
    <property type="entry name" value="Galactose mutarotase-like"/>
    <property type="match status" value="1"/>
</dbReference>
<dbReference type="InterPro" id="IPR013780">
    <property type="entry name" value="Glyco_hydro_b"/>
</dbReference>
<dbReference type="Pfam" id="PF21260">
    <property type="entry name" value="Laman-like_dom"/>
    <property type="match status" value="1"/>
</dbReference>
<protein>
    <recommendedName>
        <fullName evidence="3 11">Alpha-mannosidase</fullName>
        <ecNumber evidence="11">3.2.1.-</ecNumber>
    </recommendedName>
</protein>
<keyword evidence="10 11" id="KW-0326">Glycosidase</keyword>
<dbReference type="AlphaFoldDB" id="A0A7R9JR35"/>
<dbReference type="GO" id="GO:0005764">
    <property type="term" value="C:lysosome"/>
    <property type="evidence" value="ECO:0007669"/>
    <property type="project" value="TreeGrafter"/>
</dbReference>
<reference evidence="13" key="1">
    <citation type="submission" date="2020-11" db="EMBL/GenBank/DDBJ databases">
        <authorList>
            <person name="Tran Van P."/>
        </authorList>
    </citation>
    <scope>NUCLEOTIDE SEQUENCE</scope>
</reference>
<dbReference type="EC" id="3.2.1.-" evidence="11"/>
<keyword evidence="6 11" id="KW-0378">Hydrolase</keyword>
<keyword evidence="9" id="KW-0325">Glycoprotein</keyword>
<keyword evidence="5" id="KW-0732">Signal</keyword>
<dbReference type="PANTHER" id="PTHR11607">
    <property type="entry name" value="ALPHA-MANNOSIDASE"/>
    <property type="match status" value="1"/>
</dbReference>